<dbReference type="InterPro" id="IPR018666">
    <property type="entry name" value="DUF2125"/>
</dbReference>
<name>A0A8J7MWC6_9RHOB</name>
<sequence>MRALTWIVVVVAALWGGFWFVASTAVQRGVEGWFTDQTASGMVAEKAGLRVAGFPNRIDLTVTGLHLANPVTGAGWRAPEVQVFSMSWKPWHLIAALPGGQVLDLPGQSVTLDGTDMMGSLELHPGTALGLNRIRADGQGVKLTSTAGWTLAAAKVVAATEEDPSMANTHRLGLTVEEVSPDPAFVRALADPGLPAVIPRLHLDAYATLTAPIDRFAGQTHPRLSGLDLKDLSLDWGPLTVKAVGKLVPDATGLAEGEIALTITDWRRAMKVIVAMGALTQDQADVLSNGLETLAKAGPDPDVLNLPLRAANGRLSLGPFPLGPAPQLD</sequence>
<dbReference type="AlphaFoldDB" id="A0A8J7MWC6"/>
<keyword evidence="2" id="KW-1185">Reference proteome</keyword>
<organism evidence="1 2">
    <name type="scientific">Fuscibacter oryzae</name>
    <dbReference type="NCBI Taxonomy" id="2803939"/>
    <lineage>
        <taxon>Bacteria</taxon>
        <taxon>Pseudomonadati</taxon>
        <taxon>Pseudomonadota</taxon>
        <taxon>Alphaproteobacteria</taxon>
        <taxon>Rhodobacterales</taxon>
        <taxon>Paracoccaceae</taxon>
        <taxon>Fuscibacter</taxon>
    </lineage>
</organism>
<comment type="caution">
    <text evidence="1">The sequence shown here is derived from an EMBL/GenBank/DDBJ whole genome shotgun (WGS) entry which is preliminary data.</text>
</comment>
<reference evidence="1" key="1">
    <citation type="submission" date="2021-01" db="EMBL/GenBank/DDBJ databases">
        <title>Genome seq and assembly of Tabrizicola sp. KVB23.</title>
        <authorList>
            <person name="Chhetri G."/>
        </authorList>
    </citation>
    <scope>NUCLEOTIDE SEQUENCE</scope>
    <source>
        <strain evidence="1">KVB23</strain>
    </source>
</reference>
<protein>
    <submittedName>
        <fullName evidence="1">DUF2125 domain-containing protein</fullName>
    </submittedName>
</protein>
<dbReference type="Pfam" id="PF09898">
    <property type="entry name" value="DUF2125"/>
    <property type="match status" value="1"/>
</dbReference>
<evidence type="ECO:0000313" key="1">
    <source>
        <dbReference type="EMBL" id="MBL4928894.1"/>
    </source>
</evidence>
<dbReference type="RefSeq" id="WP_202661360.1">
    <property type="nucleotide sequence ID" value="NZ_JAESVP010000005.1"/>
</dbReference>
<accession>A0A8J7MWC6</accession>
<dbReference type="Proteomes" id="UP000619033">
    <property type="component" value="Unassembled WGS sequence"/>
</dbReference>
<proteinExistence type="predicted"/>
<dbReference type="EMBL" id="JAESVP010000005">
    <property type="protein sequence ID" value="MBL4928894.1"/>
    <property type="molecule type" value="Genomic_DNA"/>
</dbReference>
<gene>
    <name evidence="1" type="ORF">JI744_12325</name>
</gene>
<evidence type="ECO:0000313" key="2">
    <source>
        <dbReference type="Proteomes" id="UP000619033"/>
    </source>
</evidence>